<evidence type="ECO:0000313" key="3">
    <source>
        <dbReference type="EMBL" id="MBS9478455.1"/>
    </source>
</evidence>
<accession>A0ABS5R9W2</accession>
<evidence type="ECO:0000313" key="4">
    <source>
        <dbReference type="Proteomes" id="UP001166585"/>
    </source>
</evidence>
<organism evidence="3 4">
    <name type="scientific">Ancylobacter radicis</name>
    <dbReference type="NCBI Taxonomy" id="2836179"/>
    <lineage>
        <taxon>Bacteria</taxon>
        <taxon>Pseudomonadati</taxon>
        <taxon>Pseudomonadota</taxon>
        <taxon>Alphaproteobacteria</taxon>
        <taxon>Hyphomicrobiales</taxon>
        <taxon>Xanthobacteraceae</taxon>
        <taxon>Ancylobacter</taxon>
    </lineage>
</organism>
<dbReference type="NCBIfam" id="NF005095">
    <property type="entry name" value="PRK06523.1"/>
    <property type="match status" value="1"/>
</dbReference>
<dbReference type="InterPro" id="IPR020904">
    <property type="entry name" value="Sc_DH/Rdtase_CS"/>
</dbReference>
<comment type="similarity">
    <text evidence="1">Belongs to the short-chain dehydrogenases/reductases (SDR) family.</text>
</comment>
<dbReference type="PROSITE" id="PS00061">
    <property type="entry name" value="ADH_SHORT"/>
    <property type="match status" value="1"/>
</dbReference>
<reference evidence="3" key="1">
    <citation type="submission" date="2021-05" db="EMBL/GenBank/DDBJ databases">
        <authorList>
            <person name="Sun Q."/>
            <person name="Inoue M."/>
        </authorList>
    </citation>
    <scope>NUCLEOTIDE SEQUENCE</scope>
    <source>
        <strain evidence="3">VKM B-3255</strain>
    </source>
</reference>
<gene>
    <name evidence="3" type="ORF">KIP89_15180</name>
</gene>
<keyword evidence="2" id="KW-0560">Oxidoreductase</keyword>
<dbReference type="InterPro" id="IPR036291">
    <property type="entry name" value="NAD(P)-bd_dom_sf"/>
</dbReference>
<name>A0ABS5R9W2_9HYPH</name>
<sequence>MARLDPEEFAGSNVVVTGGTKGAGAAAFQRFLAGGARVMTAARSARPDFVPPASFVQADLSSVEGVRAFAGEITARLGTVDIIAHVLGGSASPSGGFAALEEEHWSAELNLNLMSAVRLDRLLLPHMLARGRGSIVHTASIQRKLPLPESTTAYAAAKAALVAYSKSLSKEVGPKGVRVNVVSPGWIYTEAAEALVKRIAAGSGGSEEAARQSILDALGGIPIGRPARPDEVAELIAFVASDRASAIHGSELTIDGGTVPTL</sequence>
<keyword evidence="4" id="KW-1185">Reference proteome</keyword>
<dbReference type="Pfam" id="PF13561">
    <property type="entry name" value="adh_short_C2"/>
    <property type="match status" value="1"/>
</dbReference>
<dbReference type="PANTHER" id="PTHR43477:SF1">
    <property type="entry name" value="DIHYDROANTICAPSIN 7-DEHYDROGENASE"/>
    <property type="match status" value="1"/>
</dbReference>
<dbReference type="PRINTS" id="PR00081">
    <property type="entry name" value="GDHRDH"/>
</dbReference>
<protein>
    <submittedName>
        <fullName evidence="3">SDR family oxidoreductase</fullName>
    </submittedName>
</protein>
<dbReference type="Proteomes" id="UP001166585">
    <property type="component" value="Unassembled WGS sequence"/>
</dbReference>
<dbReference type="EMBL" id="JAHCQH010000020">
    <property type="protein sequence ID" value="MBS9478455.1"/>
    <property type="molecule type" value="Genomic_DNA"/>
</dbReference>
<dbReference type="PANTHER" id="PTHR43477">
    <property type="entry name" value="DIHYDROANTICAPSIN 7-DEHYDROGENASE"/>
    <property type="match status" value="1"/>
</dbReference>
<dbReference type="InterPro" id="IPR051122">
    <property type="entry name" value="SDR_DHRS6-like"/>
</dbReference>
<dbReference type="PRINTS" id="PR00080">
    <property type="entry name" value="SDRFAMILY"/>
</dbReference>
<dbReference type="SUPFAM" id="SSF51735">
    <property type="entry name" value="NAD(P)-binding Rossmann-fold domains"/>
    <property type="match status" value="1"/>
</dbReference>
<dbReference type="InterPro" id="IPR002347">
    <property type="entry name" value="SDR_fam"/>
</dbReference>
<dbReference type="Gene3D" id="3.40.50.720">
    <property type="entry name" value="NAD(P)-binding Rossmann-like Domain"/>
    <property type="match status" value="1"/>
</dbReference>
<proteinExistence type="inferred from homology"/>
<dbReference type="RefSeq" id="WP_213756426.1">
    <property type="nucleotide sequence ID" value="NZ_JAHCQH010000020.1"/>
</dbReference>
<comment type="caution">
    <text evidence="3">The sequence shown here is derived from an EMBL/GenBank/DDBJ whole genome shotgun (WGS) entry which is preliminary data.</text>
</comment>
<evidence type="ECO:0000256" key="2">
    <source>
        <dbReference type="ARBA" id="ARBA00023002"/>
    </source>
</evidence>
<evidence type="ECO:0000256" key="1">
    <source>
        <dbReference type="ARBA" id="ARBA00006484"/>
    </source>
</evidence>